<dbReference type="Gene3D" id="1.10.2080.10">
    <property type="entry name" value="Insect odorant-binding protein A10/Ejaculatory bulb-specific protein 3"/>
    <property type="match status" value="1"/>
</dbReference>
<protein>
    <recommendedName>
        <fullName evidence="8">DNA replication complex GINS protein PSF1</fullName>
    </recommendedName>
</protein>
<dbReference type="PANTHER" id="PTHR12914:SF2">
    <property type="entry name" value="DNA REPLICATION COMPLEX GINS PROTEIN PSF1"/>
    <property type="match status" value="1"/>
</dbReference>
<dbReference type="PROSITE" id="PS51448">
    <property type="entry name" value="P_TREFOIL_2"/>
    <property type="match status" value="1"/>
</dbReference>
<accession>U4UAR7</accession>
<feature type="disulfide bond" evidence="7">
    <location>
        <begin position="190"/>
        <end position="216"/>
    </location>
</feature>
<evidence type="ECO:0000313" key="11">
    <source>
        <dbReference type="EMBL" id="ERL87701.1"/>
    </source>
</evidence>
<dbReference type="STRING" id="77166.U4UAR7"/>
<dbReference type="AlphaFoldDB" id="U4UAR7"/>
<dbReference type="SUPFAM" id="SSF57492">
    <property type="entry name" value="Trefoil"/>
    <property type="match status" value="1"/>
</dbReference>
<evidence type="ECO:0000256" key="5">
    <source>
        <dbReference type="ARBA" id="ARBA00023157"/>
    </source>
</evidence>
<dbReference type="Gene3D" id="2.60.40.1760">
    <property type="entry name" value="glycosyl hydrolase (family 31)"/>
    <property type="match status" value="1"/>
</dbReference>
<dbReference type="PANTHER" id="PTHR12914">
    <property type="entry name" value="PARTNER OF SLD5"/>
    <property type="match status" value="1"/>
</dbReference>
<reference evidence="11 12" key="1">
    <citation type="journal article" date="2013" name="Genome Biol.">
        <title>Draft genome of the mountain pine beetle, Dendroctonus ponderosae Hopkins, a major forest pest.</title>
        <authorList>
            <person name="Keeling C.I."/>
            <person name="Yuen M.M."/>
            <person name="Liao N.Y."/>
            <person name="Docking T.R."/>
            <person name="Chan S.K."/>
            <person name="Taylor G.A."/>
            <person name="Palmquist D.L."/>
            <person name="Jackman S.D."/>
            <person name="Nguyen A."/>
            <person name="Li M."/>
            <person name="Henderson H."/>
            <person name="Janes J.K."/>
            <person name="Zhao Y."/>
            <person name="Pandoh P."/>
            <person name="Moore R."/>
            <person name="Sperling F.A."/>
            <person name="Huber D.P."/>
            <person name="Birol I."/>
            <person name="Jones S.J."/>
            <person name="Bohlmann J."/>
        </authorList>
    </citation>
    <scope>NUCLEOTIDE SEQUENCE</scope>
</reference>
<dbReference type="Gene3D" id="2.60.40.1180">
    <property type="entry name" value="Golgi alpha-mannosidase II"/>
    <property type="match status" value="1"/>
</dbReference>
<dbReference type="InterPro" id="IPR000519">
    <property type="entry name" value="P_trefoil_dom"/>
</dbReference>
<evidence type="ECO:0000313" key="12">
    <source>
        <dbReference type="Proteomes" id="UP000030742"/>
    </source>
</evidence>
<comment type="function">
    <text evidence="8">Required for correct functioning of the GINS complex, a complex that plays an essential role in the initiation of DNA replication, and progression of DNA replication forks. GINS complex seems to bind preferentially to single-stranded DNA.</text>
</comment>
<dbReference type="Gene3D" id="3.20.20.80">
    <property type="entry name" value="Glycosidases"/>
    <property type="match status" value="1"/>
</dbReference>
<gene>
    <name evidence="11" type="ORF">D910_05091</name>
</gene>
<evidence type="ECO:0000256" key="7">
    <source>
        <dbReference type="PROSITE-ProRule" id="PRU00779"/>
    </source>
</evidence>
<feature type="disulfide bond" evidence="7">
    <location>
        <begin position="200"/>
        <end position="215"/>
    </location>
</feature>
<evidence type="ECO:0000256" key="9">
    <source>
        <dbReference type="SAM" id="Phobius"/>
    </source>
</evidence>
<dbReference type="InterPro" id="IPR021151">
    <property type="entry name" value="GINS_A"/>
</dbReference>
<keyword evidence="5 7" id="KW-1015">Disulfide bond</keyword>
<dbReference type="Pfam" id="PF05916">
    <property type="entry name" value="Sld5"/>
    <property type="match status" value="1"/>
</dbReference>
<name>U4UAR7_DENPD</name>
<evidence type="ECO:0000256" key="4">
    <source>
        <dbReference type="ARBA" id="ARBA00022705"/>
    </source>
</evidence>
<dbReference type="InterPro" id="IPR013780">
    <property type="entry name" value="Glyco_hydro_b"/>
</dbReference>
<keyword evidence="9" id="KW-0472">Membrane</keyword>
<dbReference type="GO" id="GO:0000811">
    <property type="term" value="C:GINS complex"/>
    <property type="evidence" value="ECO:0007669"/>
    <property type="project" value="UniProtKB-UniRule"/>
</dbReference>
<dbReference type="CDD" id="cd11710">
    <property type="entry name" value="GINS_A_psf1"/>
    <property type="match status" value="1"/>
</dbReference>
<dbReference type="Pfam" id="PF24997">
    <property type="entry name" value="PSF1_C"/>
    <property type="match status" value="1"/>
</dbReference>
<dbReference type="InterPro" id="IPR044913">
    <property type="entry name" value="P_trefoil_dom_sf"/>
</dbReference>
<evidence type="ECO:0000256" key="8">
    <source>
        <dbReference type="RuleBase" id="RU368085"/>
    </source>
</evidence>
<evidence type="ECO:0000256" key="3">
    <source>
        <dbReference type="ARBA" id="ARBA00007806"/>
    </source>
</evidence>
<dbReference type="SUPFAM" id="SSF51011">
    <property type="entry name" value="Glycosyl hydrolase domain"/>
    <property type="match status" value="1"/>
</dbReference>
<dbReference type="SUPFAM" id="SSF158573">
    <property type="entry name" value="GINS helical bundle-like"/>
    <property type="match status" value="1"/>
</dbReference>
<dbReference type="SUPFAM" id="SSF100910">
    <property type="entry name" value="Chemosensory protein Csp2"/>
    <property type="match status" value="1"/>
</dbReference>
<sequence>MNSHCFQLQLIALLVLVALVSLVRNETTERPAISDEALEKTLSDKRYLQRQLKCAVGEAPCDPVGRRLKSLAPLVLRGSCPQCTEQEKKQIKKVLAYVQVNFPKEWNKMLQTYAGKMTSFIERELRDFEDPDTTPHLDRKRTVRSIFCTQLAKGIFIALIVAILVPTLTYFFVISRNVPDNDEDAEQYYCLILEEFRIPCGNLNISQNECEIANCCFNETTRKCHHYLPSKYYYRLKSDGTYRASQSSSPVGSVMVQNLQLTIQNKSATTLSLTIHESSETIEPINVESTNFTITQSDTKMVLEVADPDGDTIFSTSKGALIASENYWEWSFQFSNGTLFGLDRNSIELEPSEALTKLFRNSESFGVTAKQHCVKDDSHWSALIVTLECHVIAGRNPKGDSMILSELLAAYAANDVSDFDTDCFHENLFLALQNSSKLKQDVEEVQDYINESIKGGRKFLLSLPPHILNDAGNELYQTAQKLDVLYKYQSGLIYNGTYLGQKVVFPDFSNETIRQYNEVLINWLETVLKVDSFSGFVMNDNWPQDESYENVEKGDFPYYSSYTLPWTVQGTDKVLHLKKHNSYGEFQNSSLHAYLKSWSSEEPLIASSTKQYGNTEPVISDHLDTTWDNFRIYLNKILFSSITGNRLVGLPICGDTASYNKTLHEALCIRWYIAAATMPYFRVSSGDVFRDPANLNSQFAANIVRAAMERRKLLQDYYYTLLQNPAPLVRPMYYDYFKNNVTFSMEGQYTIGSELIVAHPLSVGKNKLQVFLPKEKAVWYEFWGGTMFAPQEDSEYFDIDALESDWTMLVAQGNIIPLTKSTTVELIIALNCTSKENCQANGSLLKDKNLLKFSATKTEVTVDGLPADCDYTLRYRLLDNRTEQQRLYQYQQFRLECNIPAPLGQRLNLPQAAALVPDFEATEFSAKANLVVGLAFMLLGGFMMVPTNSRLVLPTDMVKEVCAEIKQLDDLNRSNGAIVANESGLAVNSNPLYPTLRIGVTALKRNVRCLIAYHHNRLRILRTMRWEFGSVLPADIKVNMSSEEVEWFCQYSRNLAKYMRSIGEDGLNLGLDLRPPKSLYIEVRCLVDYGKFELSDGTVLLLKKDSRHYLPRTECEELITKGIFQHIL</sequence>
<keyword evidence="9" id="KW-0812">Transmembrane</keyword>
<evidence type="ECO:0000259" key="10">
    <source>
        <dbReference type="PROSITE" id="PS51448"/>
    </source>
</evidence>
<evidence type="ECO:0000256" key="6">
    <source>
        <dbReference type="ARBA" id="ARBA00023242"/>
    </source>
</evidence>
<dbReference type="EMBL" id="KB631984">
    <property type="protein sequence ID" value="ERL87701.1"/>
    <property type="molecule type" value="Genomic_DNA"/>
</dbReference>
<dbReference type="GO" id="GO:0004553">
    <property type="term" value="F:hydrolase activity, hydrolyzing O-glycosyl compounds"/>
    <property type="evidence" value="ECO:0007669"/>
    <property type="project" value="InterPro"/>
</dbReference>
<dbReference type="InterPro" id="IPR056783">
    <property type="entry name" value="PSF1_C"/>
</dbReference>
<dbReference type="Pfam" id="PF21365">
    <property type="entry name" value="Glyco_hydro_31_3rd"/>
    <property type="match status" value="1"/>
</dbReference>
<proteinExistence type="inferred from homology"/>
<dbReference type="CDD" id="cd00111">
    <property type="entry name" value="Trefoil"/>
    <property type="match status" value="1"/>
</dbReference>
<dbReference type="GO" id="GO:1902983">
    <property type="term" value="P:DNA strand elongation involved in mitotic DNA replication"/>
    <property type="evidence" value="ECO:0007669"/>
    <property type="project" value="TreeGrafter"/>
</dbReference>
<dbReference type="SUPFAM" id="SSF51445">
    <property type="entry name" value="(Trans)glycosidases"/>
    <property type="match status" value="1"/>
</dbReference>
<dbReference type="Pfam" id="PF03392">
    <property type="entry name" value="OS-D"/>
    <property type="match status" value="1"/>
</dbReference>
<dbReference type="OrthoDB" id="6355718at2759"/>
<comment type="subunit">
    <text evidence="8">Component of the GINS complex.</text>
</comment>
<dbReference type="Pfam" id="PF00088">
    <property type="entry name" value="Trefoil"/>
    <property type="match status" value="1"/>
</dbReference>
<evidence type="ECO:0000256" key="2">
    <source>
        <dbReference type="ARBA" id="ARBA00006677"/>
    </source>
</evidence>
<organism evidence="11 12">
    <name type="scientific">Dendroctonus ponderosae</name>
    <name type="common">Mountain pine beetle</name>
    <dbReference type="NCBI Taxonomy" id="77166"/>
    <lineage>
        <taxon>Eukaryota</taxon>
        <taxon>Metazoa</taxon>
        <taxon>Ecdysozoa</taxon>
        <taxon>Arthropoda</taxon>
        <taxon>Hexapoda</taxon>
        <taxon>Insecta</taxon>
        <taxon>Pterygota</taxon>
        <taxon>Neoptera</taxon>
        <taxon>Endopterygota</taxon>
        <taxon>Coleoptera</taxon>
        <taxon>Polyphaga</taxon>
        <taxon>Cucujiformia</taxon>
        <taxon>Curculionidae</taxon>
        <taxon>Scolytinae</taxon>
        <taxon>Dendroctonus</taxon>
    </lineage>
</organism>
<dbReference type="InterPro" id="IPR017853">
    <property type="entry name" value="GH"/>
</dbReference>
<dbReference type="InterPro" id="IPR036682">
    <property type="entry name" value="OS_D_A10/PebIII_sf"/>
</dbReference>
<keyword evidence="4 8" id="KW-0235">DNA replication</keyword>
<keyword evidence="6 8" id="KW-0539">Nucleus</keyword>
<dbReference type="GO" id="GO:0005975">
    <property type="term" value="P:carbohydrate metabolic process"/>
    <property type="evidence" value="ECO:0007669"/>
    <property type="project" value="InterPro"/>
</dbReference>
<dbReference type="InterPro" id="IPR005055">
    <property type="entry name" value="A10/PebIII"/>
</dbReference>
<dbReference type="Gene3D" id="1.20.58.1030">
    <property type="match status" value="1"/>
</dbReference>
<comment type="caution">
    <text evidence="7">Lacks conserved residue(s) required for the propagation of feature annotation.</text>
</comment>
<dbReference type="Pfam" id="PF01055">
    <property type="entry name" value="Glyco_hydro_31_2nd"/>
    <property type="match status" value="1"/>
</dbReference>
<dbReference type="InterPro" id="IPR000322">
    <property type="entry name" value="Glyco_hydro_31_TIM"/>
</dbReference>
<feature type="domain" description="P-type" evidence="10">
    <location>
        <begin position="188"/>
        <end position="228"/>
    </location>
</feature>
<evidence type="ECO:0000256" key="1">
    <source>
        <dbReference type="ARBA" id="ARBA00004123"/>
    </source>
</evidence>
<dbReference type="InterPro" id="IPR048395">
    <property type="entry name" value="Glyco_hydro_31_C"/>
</dbReference>
<dbReference type="InterPro" id="IPR036224">
    <property type="entry name" value="GINS_bundle-like_dom_sf"/>
</dbReference>
<dbReference type="Proteomes" id="UP000030742">
    <property type="component" value="Unassembled WGS sequence"/>
</dbReference>
<keyword evidence="9" id="KW-1133">Transmembrane helix</keyword>
<feature type="transmembrane region" description="Helical" evidence="9">
    <location>
        <begin position="6"/>
        <end position="23"/>
    </location>
</feature>
<comment type="similarity">
    <text evidence="2 8">Belongs to the GINS1/PSF1 family.</text>
</comment>
<feature type="transmembrane region" description="Helical" evidence="9">
    <location>
        <begin position="151"/>
        <end position="173"/>
    </location>
</feature>
<comment type="similarity">
    <text evidence="3">Belongs to the glycosyl hydrolase 31 family.</text>
</comment>
<dbReference type="CDD" id="cd21696">
    <property type="entry name" value="GINS_B_Psf1"/>
    <property type="match status" value="1"/>
</dbReference>
<dbReference type="InterPro" id="IPR005339">
    <property type="entry name" value="GINS_Psf1"/>
</dbReference>
<comment type="subcellular location">
    <subcellularLocation>
        <location evidence="1 8">Nucleus</location>
    </subcellularLocation>
</comment>